<sequence length="100" mass="11562">MQSSPNTDTQNLETGQLFQKVSEELVNWPQDCAVILNKDGLSLNNLLGINECLNICIPSEPLELLGVIRSYEEKLAFEDPCARFYLFRVMELRRDCHPWF</sequence>
<gene>
    <name evidence="1" type="ORF">PXEA_LOCUS16088</name>
</gene>
<dbReference type="Proteomes" id="UP000784294">
    <property type="component" value="Unassembled WGS sequence"/>
</dbReference>
<evidence type="ECO:0000313" key="1">
    <source>
        <dbReference type="EMBL" id="VEL22648.1"/>
    </source>
</evidence>
<dbReference type="EMBL" id="CAAALY010057679">
    <property type="protein sequence ID" value="VEL22648.1"/>
    <property type="molecule type" value="Genomic_DNA"/>
</dbReference>
<keyword evidence="2" id="KW-1185">Reference proteome</keyword>
<organism evidence="1 2">
    <name type="scientific">Protopolystoma xenopodis</name>
    <dbReference type="NCBI Taxonomy" id="117903"/>
    <lineage>
        <taxon>Eukaryota</taxon>
        <taxon>Metazoa</taxon>
        <taxon>Spiralia</taxon>
        <taxon>Lophotrochozoa</taxon>
        <taxon>Platyhelminthes</taxon>
        <taxon>Monogenea</taxon>
        <taxon>Polyopisthocotylea</taxon>
        <taxon>Polystomatidea</taxon>
        <taxon>Polystomatidae</taxon>
        <taxon>Protopolystoma</taxon>
    </lineage>
</organism>
<dbReference type="AlphaFoldDB" id="A0A3S4ZY26"/>
<accession>A0A3S4ZY26</accession>
<comment type="caution">
    <text evidence="1">The sequence shown here is derived from an EMBL/GenBank/DDBJ whole genome shotgun (WGS) entry which is preliminary data.</text>
</comment>
<reference evidence="1" key="1">
    <citation type="submission" date="2018-11" db="EMBL/GenBank/DDBJ databases">
        <authorList>
            <consortium name="Pathogen Informatics"/>
        </authorList>
    </citation>
    <scope>NUCLEOTIDE SEQUENCE</scope>
</reference>
<evidence type="ECO:0000313" key="2">
    <source>
        <dbReference type="Proteomes" id="UP000784294"/>
    </source>
</evidence>
<proteinExistence type="predicted"/>
<name>A0A3S4ZY26_9PLAT</name>
<protein>
    <submittedName>
        <fullName evidence="1">Uncharacterized protein</fullName>
    </submittedName>
</protein>